<name>A0A927U5G0_9FIRM</name>
<keyword evidence="2" id="KW-0472">Membrane</keyword>
<evidence type="ECO:0000256" key="1">
    <source>
        <dbReference type="ARBA" id="ARBA00006464"/>
    </source>
</evidence>
<dbReference type="EMBL" id="SVER01000004">
    <property type="protein sequence ID" value="MBE5918641.1"/>
    <property type="molecule type" value="Genomic_DNA"/>
</dbReference>
<keyword evidence="2" id="KW-0812">Transmembrane</keyword>
<feature type="transmembrane region" description="Helical" evidence="2">
    <location>
        <begin position="14"/>
        <end position="37"/>
    </location>
</feature>
<feature type="domain" description="Bacterial sugar transferase" evidence="3">
    <location>
        <begin position="261"/>
        <end position="441"/>
    </location>
</feature>
<feature type="transmembrane region" description="Helical" evidence="2">
    <location>
        <begin position="110"/>
        <end position="133"/>
    </location>
</feature>
<comment type="caution">
    <text evidence="4">The sequence shown here is derived from an EMBL/GenBank/DDBJ whole genome shotgun (WGS) entry which is preliminary data.</text>
</comment>
<evidence type="ECO:0000259" key="3">
    <source>
        <dbReference type="Pfam" id="PF02397"/>
    </source>
</evidence>
<evidence type="ECO:0000313" key="5">
    <source>
        <dbReference type="Proteomes" id="UP000766246"/>
    </source>
</evidence>
<sequence length="460" mass="52158">MNNTNTNIETQKRVFRFISSVVLVTVLATLFGVMWYMRFQMLMLYRFLSVGNYLMIGLYVVLIVLVINTFKGFSIGSGRISILCMSQAIAMGLVNMLEFIILLLMTRIKALMWMTLAYVIVLTLVQAVALFIVTYGSTKIFRAIFPPFSILNIYGEYENDLVMKMNRRADKYRITGEMSCQEPLEKIVDELQYYDAVLINDVPSEIRNDIVKACFATDKRVYFTPKISDILIKGSEEVNLFDTPLYLCKNVGMDAISATIKRIGDIVISGVGIILTSPIMIVTAILIHAYDGGPVFYKQTRCTIGGKEYKIMKFRSMITDAEKDGKARLASVNDDRITPIGHFIRATRIDELPQFFNILKGEMSFVGPRPERPEIIAEYVKEVPEFAFRTHVKAGLTGYAQVYGKYNTTSYDKLKLDMIYCEKCSVLLDIQLILMTLRVIFTKDATEGVAEGETNANVHK</sequence>
<dbReference type="PANTHER" id="PTHR30576:SF0">
    <property type="entry name" value="UNDECAPRENYL-PHOSPHATE N-ACETYLGALACTOSAMINYL 1-PHOSPHATE TRANSFERASE-RELATED"/>
    <property type="match status" value="1"/>
</dbReference>
<dbReference type="Pfam" id="PF02397">
    <property type="entry name" value="Bac_transf"/>
    <property type="match status" value="1"/>
</dbReference>
<evidence type="ECO:0000313" key="4">
    <source>
        <dbReference type="EMBL" id="MBE5918641.1"/>
    </source>
</evidence>
<keyword evidence="4" id="KW-0808">Transferase</keyword>
<gene>
    <name evidence="4" type="ORF">E7272_02245</name>
</gene>
<dbReference type="AlphaFoldDB" id="A0A927U5G0"/>
<evidence type="ECO:0000256" key="2">
    <source>
        <dbReference type="SAM" id="Phobius"/>
    </source>
</evidence>
<dbReference type="InterPro" id="IPR003362">
    <property type="entry name" value="Bact_transf"/>
</dbReference>
<feature type="transmembrane region" description="Helical" evidence="2">
    <location>
        <begin position="266"/>
        <end position="290"/>
    </location>
</feature>
<proteinExistence type="inferred from homology"/>
<feature type="transmembrane region" description="Helical" evidence="2">
    <location>
        <begin position="80"/>
        <end position="104"/>
    </location>
</feature>
<feature type="transmembrane region" description="Helical" evidence="2">
    <location>
        <begin position="43"/>
        <end position="68"/>
    </location>
</feature>
<comment type="similarity">
    <text evidence="1">Belongs to the bacterial sugar transferase family.</text>
</comment>
<organism evidence="4 5">
    <name type="scientific">Pseudobutyrivibrio ruminis</name>
    <dbReference type="NCBI Taxonomy" id="46206"/>
    <lineage>
        <taxon>Bacteria</taxon>
        <taxon>Bacillati</taxon>
        <taxon>Bacillota</taxon>
        <taxon>Clostridia</taxon>
        <taxon>Lachnospirales</taxon>
        <taxon>Lachnospiraceae</taxon>
        <taxon>Pseudobutyrivibrio</taxon>
    </lineage>
</organism>
<protein>
    <submittedName>
        <fullName evidence="4">Sugar transferase</fullName>
    </submittedName>
</protein>
<dbReference type="GO" id="GO:0016780">
    <property type="term" value="F:phosphotransferase activity, for other substituted phosphate groups"/>
    <property type="evidence" value="ECO:0007669"/>
    <property type="project" value="TreeGrafter"/>
</dbReference>
<dbReference type="PANTHER" id="PTHR30576">
    <property type="entry name" value="COLANIC BIOSYNTHESIS UDP-GLUCOSE LIPID CARRIER TRANSFERASE"/>
    <property type="match status" value="1"/>
</dbReference>
<accession>A0A927U5G0</accession>
<reference evidence="4" key="1">
    <citation type="submission" date="2019-04" db="EMBL/GenBank/DDBJ databases">
        <title>Evolution of Biomass-Degrading Anaerobic Consortia Revealed by Metagenomics.</title>
        <authorList>
            <person name="Peng X."/>
        </authorList>
    </citation>
    <scope>NUCLEOTIDE SEQUENCE</scope>
    <source>
        <strain evidence="4">SIG311</strain>
    </source>
</reference>
<keyword evidence="2" id="KW-1133">Transmembrane helix</keyword>
<dbReference type="Proteomes" id="UP000766246">
    <property type="component" value="Unassembled WGS sequence"/>
</dbReference>